<keyword evidence="3" id="KW-0444">Lipid biosynthesis</keyword>
<keyword evidence="5" id="KW-0479">Metal-binding</keyword>
<evidence type="ECO:0000256" key="9">
    <source>
        <dbReference type="ARBA" id="ARBA00022842"/>
    </source>
</evidence>
<keyword evidence="6" id="KW-0547">Nucleotide-binding</keyword>
<evidence type="ECO:0000259" key="13">
    <source>
        <dbReference type="PROSITE" id="PS50146"/>
    </source>
</evidence>
<protein>
    <submittedName>
        <fullName evidence="14">Diacylglycerol kinase family lipid kinase</fullName>
    </submittedName>
</protein>
<proteinExistence type="inferred from homology"/>
<dbReference type="OrthoDB" id="142078at2"/>
<comment type="similarity">
    <text evidence="2">Belongs to the diacylglycerol/lipid kinase family.</text>
</comment>
<name>A0A4Y6UX68_SACBS</name>
<dbReference type="Gene3D" id="2.60.200.40">
    <property type="match status" value="1"/>
</dbReference>
<dbReference type="PANTHER" id="PTHR12358:SF106">
    <property type="entry name" value="LIPID KINASE YEGS"/>
    <property type="match status" value="1"/>
</dbReference>
<evidence type="ECO:0000256" key="5">
    <source>
        <dbReference type="ARBA" id="ARBA00022723"/>
    </source>
</evidence>
<dbReference type="GO" id="GO:0008654">
    <property type="term" value="P:phospholipid biosynthetic process"/>
    <property type="evidence" value="ECO:0007669"/>
    <property type="project" value="UniProtKB-KW"/>
</dbReference>
<dbReference type="GO" id="GO:0005886">
    <property type="term" value="C:plasma membrane"/>
    <property type="evidence" value="ECO:0007669"/>
    <property type="project" value="TreeGrafter"/>
</dbReference>
<dbReference type="RefSeq" id="WP_141447665.1">
    <property type="nucleotide sequence ID" value="NZ_CP041217.1"/>
</dbReference>
<evidence type="ECO:0000256" key="3">
    <source>
        <dbReference type="ARBA" id="ARBA00022516"/>
    </source>
</evidence>
<keyword evidence="10" id="KW-0443">Lipid metabolism</keyword>
<dbReference type="EMBL" id="CP041217">
    <property type="protein sequence ID" value="QDH21118.1"/>
    <property type="molecule type" value="Genomic_DNA"/>
</dbReference>
<dbReference type="AlphaFoldDB" id="A0A4Y6UX68"/>
<dbReference type="InterPro" id="IPR016064">
    <property type="entry name" value="NAD/diacylglycerol_kinase_sf"/>
</dbReference>
<sequence length="300" mass="32337">MKQAMIIMNPSSGKEKALEYVRKVEDALREEIGYDVVIKETTQELDATKFCVSACQDKFDLVVSVGGDGTLHETINGLLDQPHRPKLGVIPLGTVNDFARALHIPLDPDQAIRTLSSTRLRQVDMARINDQLFANVVAAGSLADALSSVTSEEKSKLGAFAYFKQGAKELLGNSVSPLRITHDGGTWEGDAPIFIAALTNSVGGFENLAPDASVDDGLLHCFILHDLNIFNTLTAGVSLLLGNLKAHKDVEYFTTKRVSVSSTEPVKTNVDGEPGPALPIEMHILPSHVQVIVPEDAEIA</sequence>
<dbReference type="GO" id="GO:0046872">
    <property type="term" value="F:metal ion binding"/>
    <property type="evidence" value="ECO:0007669"/>
    <property type="project" value="UniProtKB-KW"/>
</dbReference>
<dbReference type="InterPro" id="IPR001206">
    <property type="entry name" value="Diacylglycerol_kinase_cat_dom"/>
</dbReference>
<evidence type="ECO:0000313" key="14">
    <source>
        <dbReference type="EMBL" id="QDH21118.1"/>
    </source>
</evidence>
<dbReference type="SMART" id="SM00046">
    <property type="entry name" value="DAGKc"/>
    <property type="match status" value="1"/>
</dbReference>
<dbReference type="SUPFAM" id="SSF111331">
    <property type="entry name" value="NAD kinase/diacylglycerol kinase-like"/>
    <property type="match status" value="1"/>
</dbReference>
<dbReference type="Pfam" id="PF00781">
    <property type="entry name" value="DAGK_cat"/>
    <property type="match status" value="1"/>
</dbReference>
<keyword evidence="9" id="KW-0460">Magnesium</keyword>
<dbReference type="KEGG" id="saca:FFV09_09790"/>
<reference evidence="14 15" key="1">
    <citation type="submission" date="2019-06" db="EMBL/GenBank/DDBJ databases">
        <title>Saccharibacillus brassicae sp. nov., an endophytic bacterium isolated from Chinese cabbage seeds (Brassica pekinensis).</title>
        <authorList>
            <person name="Jiang L."/>
            <person name="Lee J."/>
            <person name="Kim S.W."/>
        </authorList>
    </citation>
    <scope>NUCLEOTIDE SEQUENCE [LARGE SCALE GENOMIC DNA]</scope>
    <source>
        <strain evidence="15">KCTC 43072 / ATSA2</strain>
    </source>
</reference>
<evidence type="ECO:0000256" key="2">
    <source>
        <dbReference type="ARBA" id="ARBA00005983"/>
    </source>
</evidence>
<dbReference type="NCBIfam" id="TIGR00147">
    <property type="entry name" value="YegS/Rv2252/BmrU family lipid kinase"/>
    <property type="match status" value="1"/>
</dbReference>
<organism evidence="14 15">
    <name type="scientific">Saccharibacillus brassicae</name>
    <dbReference type="NCBI Taxonomy" id="2583377"/>
    <lineage>
        <taxon>Bacteria</taxon>
        <taxon>Bacillati</taxon>
        <taxon>Bacillota</taxon>
        <taxon>Bacilli</taxon>
        <taxon>Bacillales</taxon>
        <taxon>Paenibacillaceae</taxon>
        <taxon>Saccharibacillus</taxon>
    </lineage>
</organism>
<evidence type="ECO:0000256" key="4">
    <source>
        <dbReference type="ARBA" id="ARBA00022679"/>
    </source>
</evidence>
<evidence type="ECO:0000256" key="7">
    <source>
        <dbReference type="ARBA" id="ARBA00022777"/>
    </source>
</evidence>
<dbReference type="InterPro" id="IPR050187">
    <property type="entry name" value="Lipid_Phosphate_FormReg"/>
</dbReference>
<gene>
    <name evidence="14" type="ORF">FFV09_09790</name>
</gene>
<dbReference type="Proteomes" id="UP000316968">
    <property type="component" value="Chromosome"/>
</dbReference>
<evidence type="ECO:0000256" key="6">
    <source>
        <dbReference type="ARBA" id="ARBA00022741"/>
    </source>
</evidence>
<keyword evidence="4" id="KW-0808">Transferase</keyword>
<dbReference type="GO" id="GO:0005524">
    <property type="term" value="F:ATP binding"/>
    <property type="evidence" value="ECO:0007669"/>
    <property type="project" value="UniProtKB-KW"/>
</dbReference>
<keyword evidence="7 14" id="KW-0418">Kinase</keyword>
<keyword evidence="12" id="KW-1208">Phospholipid metabolism</keyword>
<dbReference type="PANTHER" id="PTHR12358">
    <property type="entry name" value="SPHINGOSINE KINASE"/>
    <property type="match status" value="1"/>
</dbReference>
<dbReference type="InterPro" id="IPR005218">
    <property type="entry name" value="Diacylglycerol/lipid_kinase"/>
</dbReference>
<evidence type="ECO:0000256" key="11">
    <source>
        <dbReference type="ARBA" id="ARBA00023209"/>
    </source>
</evidence>
<evidence type="ECO:0000313" key="15">
    <source>
        <dbReference type="Proteomes" id="UP000316968"/>
    </source>
</evidence>
<evidence type="ECO:0000256" key="1">
    <source>
        <dbReference type="ARBA" id="ARBA00001946"/>
    </source>
</evidence>
<evidence type="ECO:0000256" key="10">
    <source>
        <dbReference type="ARBA" id="ARBA00023098"/>
    </source>
</evidence>
<keyword evidence="8" id="KW-0067">ATP-binding</keyword>
<accession>A0A4Y6UX68</accession>
<keyword evidence="11" id="KW-0594">Phospholipid biosynthesis</keyword>
<evidence type="ECO:0000256" key="12">
    <source>
        <dbReference type="ARBA" id="ARBA00023264"/>
    </source>
</evidence>
<dbReference type="Gene3D" id="3.40.50.10330">
    <property type="entry name" value="Probable inorganic polyphosphate/atp-NAD kinase, domain 1"/>
    <property type="match status" value="1"/>
</dbReference>
<dbReference type="InterPro" id="IPR017438">
    <property type="entry name" value="ATP-NAD_kinase_N"/>
</dbReference>
<dbReference type="InterPro" id="IPR045540">
    <property type="entry name" value="YegS/DAGK_C"/>
</dbReference>
<comment type="cofactor">
    <cofactor evidence="1">
        <name>Mg(2+)</name>
        <dbReference type="ChEBI" id="CHEBI:18420"/>
    </cofactor>
</comment>
<evidence type="ECO:0000256" key="8">
    <source>
        <dbReference type="ARBA" id="ARBA00022840"/>
    </source>
</evidence>
<keyword evidence="15" id="KW-1185">Reference proteome</keyword>
<dbReference type="GO" id="GO:0004143">
    <property type="term" value="F:ATP-dependent diacylglycerol kinase activity"/>
    <property type="evidence" value="ECO:0007669"/>
    <property type="project" value="TreeGrafter"/>
</dbReference>
<dbReference type="Pfam" id="PF19279">
    <property type="entry name" value="YegS_C"/>
    <property type="match status" value="1"/>
</dbReference>
<dbReference type="PROSITE" id="PS50146">
    <property type="entry name" value="DAGK"/>
    <property type="match status" value="1"/>
</dbReference>
<feature type="domain" description="DAGKc" evidence="13">
    <location>
        <begin position="1"/>
        <end position="132"/>
    </location>
</feature>